<dbReference type="Proteomes" id="UP000229526">
    <property type="component" value="Unassembled WGS sequence"/>
</dbReference>
<dbReference type="InterPro" id="IPR023584">
    <property type="entry name" value="Ribosome_recyc_fac_dom"/>
</dbReference>
<keyword evidence="3" id="KW-0175">Coiled coil</keyword>
<sequence length="183" mass="20904">MEKIVSELDRRAQAALNAFREELSSIRGNQPSPALVEDLKIEYFEQQVPLKQLGAISMVPPRELVVTLWDPSNIETVAKAINDAKRGFSASVRGTSIHIILPQLTQERREELIKLTKQIGEKYRIEFRNFRDDAKRRLESAEAAKEITEDQEFKGMKKVQEAIDGANKSVEDLLKKKEIEIND</sequence>
<evidence type="ECO:0000256" key="3">
    <source>
        <dbReference type="SAM" id="Coils"/>
    </source>
</evidence>
<dbReference type="PANTHER" id="PTHR20982">
    <property type="entry name" value="RIBOSOME RECYCLING FACTOR"/>
    <property type="match status" value="1"/>
</dbReference>
<keyword evidence="2" id="KW-0648">Protein biosynthesis</keyword>
<dbReference type="AlphaFoldDB" id="A0A2H0ULN7"/>
<proteinExistence type="inferred from homology"/>
<dbReference type="Gene3D" id="3.30.1360.40">
    <property type="match status" value="1"/>
</dbReference>
<dbReference type="SUPFAM" id="SSF55194">
    <property type="entry name" value="Ribosome recycling factor, RRF"/>
    <property type="match status" value="1"/>
</dbReference>
<evidence type="ECO:0000313" key="5">
    <source>
        <dbReference type="EMBL" id="PIR87322.1"/>
    </source>
</evidence>
<name>A0A2H0ULN7_9BACT</name>
<feature type="domain" description="Ribosome recycling factor" evidence="4">
    <location>
        <begin position="19"/>
        <end position="181"/>
    </location>
</feature>
<organism evidence="5 6">
    <name type="scientific">Candidatus Harrisonbacteria bacterium CG10_big_fil_rev_8_21_14_0_10_49_15</name>
    <dbReference type="NCBI Taxonomy" id="1974587"/>
    <lineage>
        <taxon>Bacteria</taxon>
        <taxon>Candidatus Harrisoniibacteriota</taxon>
    </lineage>
</organism>
<dbReference type="Pfam" id="PF01765">
    <property type="entry name" value="RRF"/>
    <property type="match status" value="1"/>
</dbReference>
<dbReference type="GO" id="GO:0006412">
    <property type="term" value="P:translation"/>
    <property type="evidence" value="ECO:0007669"/>
    <property type="project" value="UniProtKB-KW"/>
</dbReference>
<feature type="coiled-coil region" evidence="3">
    <location>
        <begin position="131"/>
        <end position="176"/>
    </location>
</feature>
<reference evidence="6" key="1">
    <citation type="submission" date="2017-09" db="EMBL/GenBank/DDBJ databases">
        <title>Depth-based differentiation of microbial function through sediment-hosted aquifers and enrichment of novel symbionts in the deep terrestrial subsurface.</title>
        <authorList>
            <person name="Probst A.J."/>
            <person name="Ladd B."/>
            <person name="Jarett J.K."/>
            <person name="Geller-Mcgrath D.E."/>
            <person name="Sieber C.M.K."/>
            <person name="Emerson J.B."/>
            <person name="Anantharaman K."/>
            <person name="Thomas B.C."/>
            <person name="Malmstrom R."/>
            <person name="Stieglmeier M."/>
            <person name="Klingl A."/>
            <person name="Woyke T."/>
            <person name="Ryan C.M."/>
            <person name="Banfield J.F."/>
        </authorList>
    </citation>
    <scope>NUCLEOTIDE SEQUENCE [LARGE SCALE GENOMIC DNA]</scope>
</reference>
<dbReference type="GO" id="GO:0043023">
    <property type="term" value="F:ribosomal large subunit binding"/>
    <property type="evidence" value="ECO:0007669"/>
    <property type="project" value="TreeGrafter"/>
</dbReference>
<dbReference type="PANTHER" id="PTHR20982:SF3">
    <property type="entry name" value="MITOCHONDRIAL RIBOSOME RECYCLING FACTOR PSEUDO 1"/>
    <property type="match status" value="1"/>
</dbReference>
<dbReference type="Gene3D" id="1.10.132.20">
    <property type="entry name" value="Ribosome-recycling factor"/>
    <property type="match status" value="1"/>
</dbReference>
<evidence type="ECO:0000256" key="2">
    <source>
        <dbReference type="ARBA" id="ARBA00022917"/>
    </source>
</evidence>
<gene>
    <name evidence="5" type="ORF">COU11_01060</name>
</gene>
<accession>A0A2H0ULN7</accession>
<evidence type="ECO:0000256" key="1">
    <source>
        <dbReference type="ARBA" id="ARBA00005912"/>
    </source>
</evidence>
<evidence type="ECO:0000313" key="6">
    <source>
        <dbReference type="Proteomes" id="UP000229526"/>
    </source>
</evidence>
<dbReference type="EMBL" id="PFBD01000008">
    <property type="protein sequence ID" value="PIR87322.1"/>
    <property type="molecule type" value="Genomic_DNA"/>
</dbReference>
<dbReference type="InterPro" id="IPR036191">
    <property type="entry name" value="RRF_sf"/>
</dbReference>
<comment type="caution">
    <text evidence="5">The sequence shown here is derived from an EMBL/GenBank/DDBJ whole genome shotgun (WGS) entry which is preliminary data.</text>
</comment>
<dbReference type="InterPro" id="IPR002661">
    <property type="entry name" value="Ribosome_recyc_fac"/>
</dbReference>
<evidence type="ECO:0000259" key="4">
    <source>
        <dbReference type="Pfam" id="PF01765"/>
    </source>
</evidence>
<protein>
    <submittedName>
        <fullName evidence="5">Ribosome recycling factor</fullName>
    </submittedName>
</protein>
<comment type="similarity">
    <text evidence="1">Belongs to the RRF family.</text>
</comment>